<keyword evidence="4 7" id="KW-1133">Transmembrane helix</keyword>
<feature type="transmembrane region" description="Helical" evidence="7">
    <location>
        <begin position="928"/>
        <end position="950"/>
    </location>
</feature>
<protein>
    <submittedName>
        <fullName evidence="9">ABC transporter permease</fullName>
    </submittedName>
</protein>
<dbReference type="PANTHER" id="PTHR30572">
    <property type="entry name" value="MEMBRANE COMPONENT OF TRANSPORTER-RELATED"/>
    <property type="match status" value="1"/>
</dbReference>
<dbReference type="EMBL" id="CP063310">
    <property type="protein sequence ID" value="QOS66721.1"/>
    <property type="molecule type" value="Genomic_DNA"/>
</dbReference>
<keyword evidence="2" id="KW-1003">Cell membrane</keyword>
<evidence type="ECO:0000259" key="8">
    <source>
        <dbReference type="Pfam" id="PF02687"/>
    </source>
</evidence>
<feature type="domain" description="ABC3 transporter permease C-terminal" evidence="8">
    <location>
        <begin position="840"/>
        <end position="953"/>
    </location>
</feature>
<feature type="domain" description="ABC3 transporter permease C-terminal" evidence="8">
    <location>
        <begin position="303"/>
        <end position="428"/>
    </location>
</feature>
<evidence type="ECO:0000256" key="7">
    <source>
        <dbReference type="SAM" id="Phobius"/>
    </source>
</evidence>
<reference evidence="9 10" key="1">
    <citation type="submission" date="2020-10" db="EMBL/GenBank/DDBJ databases">
        <title>Eggerthella sp. nov., isolated from human feces.</title>
        <authorList>
            <person name="Yajun G."/>
        </authorList>
    </citation>
    <scope>NUCLEOTIDE SEQUENCE [LARGE SCALE GENOMIC DNA]</scope>
    <source>
        <strain evidence="9 10">HF-1101</strain>
    </source>
</reference>
<sequence>MTGIFTRFTLRTLSANRVRTAVTVVGIALSAALLAAVLTSVASVQAGMLERTSATEGSWHVFSSEVPASAVDALAESDRVSDLASFAKGGTAALSEEDARYLGTFLTLKSLPTTVKGTGEPGGAPFALMPELVEGDMPRTADEIVLPDYFKGETLGADGEGGVASDGPVEVGTVVTADLGARTTDGEEEVVVDARPRTLKVTGFYEHQPPYLANNYTAASSSSVALNAADAPATVVDADGEPMMGAYVVTQGIGSRDEMQTFFEETTGLESADTTLYHTNLFAYLGIADNRPIWGTLWMVAAVLAAVIVVASVSLIYNAFAISVAERTRQFGLLASLGASKRQLRRTVLAEALLLGALGVPLGLLAGVAGTAGVFAASQEAFAAMLGSGATGLPVHVDAGALAAAAALSFATLLVSAWVPAARAARVSAVDAIRQTRDVRLSKRAERAAASRRRAGGAAVRPGAAGRIFGVPGFVAHRNLSRAASRGRTVVASLAVSVALVVVTGSVALYLAPLSDRAASTNGAASGADIVVSAHANNAGMREVGDLSENAAAFDEMLARVSRIDGLELIGSCRQGQAEGVIGASMISDEARRARAAYDEQVSAAWVPSSFGADGTYYGSVAVFYVDEASWNALVADLGLDADAYADPENPRAIGLNTYQDTMPDGTYVSAAPFAATGGIDLYAIEAREGFSIMGVQEGADGQPVVGYLDQAQEPGDGAGLTVAALDEAATAVSLEIGALVSEEPAAVNAISGNNQFPSIILPESVAANAAGRGDYHENPFTYSFAGLSFTAADHEKAAAELEEIARDYTDAITVNVTDIAERARQNRLIMQAVQLFVLCFSVITTLIAVANVFNTLANGIILRTREFATLRSIGMGNRAFARMLAYECASYALRGLAIGLAAAALATYGLYRATSLAFAGLAFALPWGYVAAAVAIVGAVLALSVAYALHRSHAASIVDSLRSDAI</sequence>
<keyword evidence="5 7" id="KW-0472">Membrane</keyword>
<dbReference type="AlphaFoldDB" id="A0A6L7IT78"/>
<dbReference type="InterPro" id="IPR050250">
    <property type="entry name" value="Macrolide_Exporter_MacB"/>
</dbReference>
<evidence type="ECO:0000256" key="6">
    <source>
        <dbReference type="ARBA" id="ARBA00038076"/>
    </source>
</evidence>
<evidence type="ECO:0000313" key="9">
    <source>
        <dbReference type="EMBL" id="QOS66721.1"/>
    </source>
</evidence>
<feature type="transmembrane region" description="Helical" evidence="7">
    <location>
        <begin position="397"/>
        <end position="419"/>
    </location>
</feature>
<dbReference type="KEGG" id="egd:GS424_009090"/>
<evidence type="ECO:0000256" key="5">
    <source>
        <dbReference type="ARBA" id="ARBA00023136"/>
    </source>
</evidence>
<comment type="subcellular location">
    <subcellularLocation>
        <location evidence="1">Cell membrane</location>
        <topology evidence="1">Multi-pass membrane protein</topology>
    </subcellularLocation>
</comment>
<organism evidence="9 10">
    <name type="scientific">Eggerthella guodeyinii</name>
    <dbReference type="NCBI Taxonomy" id="2690837"/>
    <lineage>
        <taxon>Bacteria</taxon>
        <taxon>Bacillati</taxon>
        <taxon>Actinomycetota</taxon>
        <taxon>Coriobacteriia</taxon>
        <taxon>Eggerthellales</taxon>
        <taxon>Eggerthellaceae</taxon>
        <taxon>Eggerthella</taxon>
    </lineage>
</organism>
<evidence type="ECO:0000256" key="2">
    <source>
        <dbReference type="ARBA" id="ARBA00022475"/>
    </source>
</evidence>
<keyword evidence="3 7" id="KW-0812">Transmembrane</keyword>
<accession>A0A6L7IT78</accession>
<dbReference type="Proteomes" id="UP000478463">
    <property type="component" value="Chromosome"/>
</dbReference>
<dbReference type="PANTHER" id="PTHR30572:SF4">
    <property type="entry name" value="ABC TRANSPORTER PERMEASE YTRF"/>
    <property type="match status" value="1"/>
</dbReference>
<proteinExistence type="inferred from homology"/>
<feature type="transmembrane region" description="Helical" evidence="7">
    <location>
        <begin position="352"/>
        <end position="377"/>
    </location>
</feature>
<dbReference type="RefSeq" id="WP_160942495.1">
    <property type="nucleotide sequence ID" value="NZ_CP063310.1"/>
</dbReference>
<evidence type="ECO:0000256" key="4">
    <source>
        <dbReference type="ARBA" id="ARBA00022989"/>
    </source>
</evidence>
<evidence type="ECO:0000313" key="10">
    <source>
        <dbReference type="Proteomes" id="UP000478463"/>
    </source>
</evidence>
<comment type="similarity">
    <text evidence="6">Belongs to the ABC-4 integral membrane protein family.</text>
</comment>
<dbReference type="GO" id="GO:0022857">
    <property type="term" value="F:transmembrane transporter activity"/>
    <property type="evidence" value="ECO:0007669"/>
    <property type="project" value="TreeGrafter"/>
</dbReference>
<name>A0A6L7IT78_9ACTN</name>
<feature type="transmembrane region" description="Helical" evidence="7">
    <location>
        <begin position="836"/>
        <end position="863"/>
    </location>
</feature>
<dbReference type="Pfam" id="PF02687">
    <property type="entry name" value="FtsX"/>
    <property type="match status" value="2"/>
</dbReference>
<evidence type="ECO:0000256" key="3">
    <source>
        <dbReference type="ARBA" id="ARBA00022692"/>
    </source>
</evidence>
<feature type="transmembrane region" description="Helical" evidence="7">
    <location>
        <begin position="490"/>
        <end position="512"/>
    </location>
</feature>
<feature type="transmembrane region" description="Helical" evidence="7">
    <location>
        <begin position="297"/>
        <end position="320"/>
    </location>
</feature>
<evidence type="ECO:0000256" key="1">
    <source>
        <dbReference type="ARBA" id="ARBA00004651"/>
    </source>
</evidence>
<dbReference type="InterPro" id="IPR003838">
    <property type="entry name" value="ABC3_permease_C"/>
</dbReference>
<gene>
    <name evidence="9" type="ORF">GS424_009090</name>
</gene>
<feature type="transmembrane region" description="Helical" evidence="7">
    <location>
        <begin position="884"/>
        <end position="908"/>
    </location>
</feature>
<dbReference type="GO" id="GO:0005886">
    <property type="term" value="C:plasma membrane"/>
    <property type="evidence" value="ECO:0007669"/>
    <property type="project" value="UniProtKB-SubCell"/>
</dbReference>